<name>A0AAN8FQ17_TRICO</name>
<dbReference type="EMBL" id="WIXE01006601">
    <property type="protein sequence ID" value="KAK5981144.1"/>
    <property type="molecule type" value="Genomic_DNA"/>
</dbReference>
<dbReference type="PANTHER" id="PTHR47324">
    <property type="entry name" value="PROTEIN IRG-7-RELATED"/>
    <property type="match status" value="1"/>
</dbReference>
<evidence type="ECO:0000313" key="2">
    <source>
        <dbReference type="Proteomes" id="UP001331761"/>
    </source>
</evidence>
<sequence length="130" mass="14041">MSCPGPDGCSPNCPRPIMAALKKVLAMPDVVSPNSVVLVVSRSSPEDYPLVNGMIQTLIDSKVQINFVLPAITSPCGEGWNTPEANAMYTAVSYSDGNVFVMSPVDFSVNFLHIPLKQYLPSLLQIGWSR</sequence>
<reference evidence="1 2" key="1">
    <citation type="submission" date="2019-10" db="EMBL/GenBank/DDBJ databases">
        <title>Assembly and Annotation for the nematode Trichostrongylus colubriformis.</title>
        <authorList>
            <person name="Martin J."/>
        </authorList>
    </citation>
    <scope>NUCLEOTIDE SEQUENCE [LARGE SCALE GENOMIC DNA]</scope>
    <source>
        <strain evidence="1">G859</strain>
        <tissue evidence="1">Whole worm</tissue>
    </source>
</reference>
<dbReference type="InterPro" id="IPR053295">
    <property type="entry name" value="Innate_immunity_reg"/>
</dbReference>
<accession>A0AAN8FQ17</accession>
<evidence type="ECO:0000313" key="1">
    <source>
        <dbReference type="EMBL" id="KAK5981144.1"/>
    </source>
</evidence>
<organism evidence="1 2">
    <name type="scientific">Trichostrongylus colubriformis</name>
    <name type="common">Black scour worm</name>
    <dbReference type="NCBI Taxonomy" id="6319"/>
    <lineage>
        <taxon>Eukaryota</taxon>
        <taxon>Metazoa</taxon>
        <taxon>Ecdysozoa</taxon>
        <taxon>Nematoda</taxon>
        <taxon>Chromadorea</taxon>
        <taxon>Rhabditida</taxon>
        <taxon>Rhabditina</taxon>
        <taxon>Rhabditomorpha</taxon>
        <taxon>Strongyloidea</taxon>
        <taxon>Trichostrongylidae</taxon>
        <taxon>Trichostrongylus</taxon>
    </lineage>
</organism>
<keyword evidence="2" id="KW-1185">Reference proteome</keyword>
<comment type="caution">
    <text evidence="1">The sequence shown here is derived from an EMBL/GenBank/DDBJ whole genome shotgun (WGS) entry which is preliminary data.</text>
</comment>
<protein>
    <submittedName>
        <fullName evidence="1">Uncharacterized protein</fullName>
    </submittedName>
</protein>
<gene>
    <name evidence="1" type="ORF">GCK32_018635</name>
</gene>
<dbReference type="AlphaFoldDB" id="A0AAN8FQ17"/>
<dbReference type="PANTHER" id="PTHR47324:SF2">
    <property type="entry name" value="EGF-LIKE DOMAIN-CONTAINING PROTEIN-RELATED"/>
    <property type="match status" value="1"/>
</dbReference>
<dbReference type="Proteomes" id="UP001331761">
    <property type="component" value="Unassembled WGS sequence"/>
</dbReference>
<proteinExistence type="predicted"/>
<feature type="non-terminal residue" evidence="1">
    <location>
        <position position="130"/>
    </location>
</feature>